<evidence type="ECO:0000256" key="6">
    <source>
        <dbReference type="ARBA" id="ARBA00022989"/>
    </source>
</evidence>
<evidence type="ECO:0000256" key="4">
    <source>
        <dbReference type="ARBA" id="ARBA00022679"/>
    </source>
</evidence>
<evidence type="ECO:0000256" key="7">
    <source>
        <dbReference type="ARBA" id="ARBA00023136"/>
    </source>
</evidence>
<evidence type="ECO:0000259" key="9">
    <source>
        <dbReference type="Pfam" id="PF13231"/>
    </source>
</evidence>
<keyword evidence="2" id="KW-1003">Cell membrane</keyword>
<proteinExistence type="predicted"/>
<feature type="domain" description="Glycosyltransferase RgtA/B/C/D-like" evidence="9">
    <location>
        <begin position="62"/>
        <end position="222"/>
    </location>
</feature>
<gene>
    <name evidence="10" type="ORF">ACFOLH_08420</name>
</gene>
<evidence type="ECO:0000313" key="10">
    <source>
        <dbReference type="EMBL" id="MFC3688364.1"/>
    </source>
</evidence>
<evidence type="ECO:0000256" key="2">
    <source>
        <dbReference type="ARBA" id="ARBA00022475"/>
    </source>
</evidence>
<feature type="transmembrane region" description="Helical" evidence="8">
    <location>
        <begin position="304"/>
        <end position="323"/>
    </location>
</feature>
<keyword evidence="5 8" id="KW-0812">Transmembrane</keyword>
<feature type="transmembrane region" description="Helical" evidence="8">
    <location>
        <begin position="282"/>
        <end position="298"/>
    </location>
</feature>
<dbReference type="EMBL" id="JBHRWW010000004">
    <property type="protein sequence ID" value="MFC3688364.1"/>
    <property type="molecule type" value="Genomic_DNA"/>
</dbReference>
<feature type="transmembrane region" description="Helical" evidence="8">
    <location>
        <begin position="21"/>
        <end position="42"/>
    </location>
</feature>
<evidence type="ECO:0000256" key="3">
    <source>
        <dbReference type="ARBA" id="ARBA00022676"/>
    </source>
</evidence>
<feature type="transmembrane region" description="Helical" evidence="8">
    <location>
        <begin position="250"/>
        <end position="275"/>
    </location>
</feature>
<sequence>MTTQQDRDGASLATRARGVPEWAWVALALVALLAAVGSRYGFHRDELYFVEAGRHPALAYADQPALVPLLATAWHDLVGGALWAFRLVPALAAGGVVAVSALTARELGADARATTWTAVVVATATTLAVTGHLFGTTVFDVLTTSALVLGLLRAVRRGSAGSWLLVGVLAAVALLVKTLPATVLLCAVIALLAVGPREVFRSPRAWLAAALAAVGLAPTLVWQQAEGWPQAALAASIATGGSGTSVDRALLLPMLATLTGPLTAGVLVVGAVVLWRTPGRRWAALVPALLVLVVLATGGKPYYLMGVVPLLVAAGVPACLRWAARGHEARRTGLLTGLVAVNAVVGAVLALPLLPPSLAPVDVVYDHGEQVGWPELAAAVEDASLDTGAELVLTRNYGEAGALDSARDRGAELPPVVSGHNAYWWWGPPEGEPQAVLVVGRWSEQELGRWFVSCVVVDELGNDAGVDNDEAGAPLRLCDGAQRPWAEMWPEVRRLG</sequence>
<dbReference type="Pfam" id="PF13231">
    <property type="entry name" value="PMT_2"/>
    <property type="match status" value="1"/>
</dbReference>
<accession>A0ABV7WEY6</accession>
<keyword evidence="7 8" id="KW-0472">Membrane</keyword>
<feature type="transmembrane region" description="Helical" evidence="8">
    <location>
        <begin position="162"/>
        <end position="193"/>
    </location>
</feature>
<feature type="transmembrane region" description="Helical" evidence="8">
    <location>
        <begin position="205"/>
        <end position="223"/>
    </location>
</feature>
<dbReference type="PANTHER" id="PTHR33908:SF11">
    <property type="entry name" value="MEMBRANE PROTEIN"/>
    <property type="match status" value="1"/>
</dbReference>
<protein>
    <submittedName>
        <fullName evidence="10">Glycosyltransferase family 39 protein</fullName>
        <ecNumber evidence="10">2.4.-.-</ecNumber>
    </submittedName>
</protein>
<dbReference type="EC" id="2.4.-.-" evidence="10"/>
<evidence type="ECO:0000256" key="1">
    <source>
        <dbReference type="ARBA" id="ARBA00004651"/>
    </source>
</evidence>
<organism evidence="10 11">
    <name type="scientific">Aquipuribacter hungaricus</name>
    <dbReference type="NCBI Taxonomy" id="545624"/>
    <lineage>
        <taxon>Bacteria</taxon>
        <taxon>Bacillati</taxon>
        <taxon>Actinomycetota</taxon>
        <taxon>Actinomycetes</taxon>
        <taxon>Micrococcales</taxon>
        <taxon>Intrasporangiaceae</taxon>
        <taxon>Aquipuribacter</taxon>
    </lineage>
</organism>
<feature type="transmembrane region" description="Helical" evidence="8">
    <location>
        <begin position="116"/>
        <end position="142"/>
    </location>
</feature>
<comment type="subcellular location">
    <subcellularLocation>
        <location evidence="1">Cell membrane</location>
        <topology evidence="1">Multi-pass membrane protein</topology>
    </subcellularLocation>
</comment>
<dbReference type="InterPro" id="IPR050297">
    <property type="entry name" value="LipidA_mod_glycosyltrf_83"/>
</dbReference>
<evidence type="ECO:0000256" key="8">
    <source>
        <dbReference type="SAM" id="Phobius"/>
    </source>
</evidence>
<feature type="transmembrane region" description="Helical" evidence="8">
    <location>
        <begin position="335"/>
        <end position="354"/>
    </location>
</feature>
<keyword evidence="11" id="KW-1185">Reference proteome</keyword>
<dbReference type="PANTHER" id="PTHR33908">
    <property type="entry name" value="MANNOSYLTRANSFERASE YKCB-RELATED"/>
    <property type="match status" value="1"/>
</dbReference>
<keyword evidence="4 10" id="KW-0808">Transferase</keyword>
<evidence type="ECO:0000256" key="5">
    <source>
        <dbReference type="ARBA" id="ARBA00022692"/>
    </source>
</evidence>
<reference evidence="11" key="1">
    <citation type="journal article" date="2019" name="Int. J. Syst. Evol. Microbiol.">
        <title>The Global Catalogue of Microorganisms (GCM) 10K type strain sequencing project: providing services to taxonomists for standard genome sequencing and annotation.</title>
        <authorList>
            <consortium name="The Broad Institute Genomics Platform"/>
            <consortium name="The Broad Institute Genome Sequencing Center for Infectious Disease"/>
            <person name="Wu L."/>
            <person name="Ma J."/>
        </authorList>
    </citation>
    <scope>NUCLEOTIDE SEQUENCE [LARGE SCALE GENOMIC DNA]</scope>
    <source>
        <strain evidence="11">NCAIM B.02333</strain>
    </source>
</reference>
<dbReference type="InterPro" id="IPR038731">
    <property type="entry name" value="RgtA/B/C-like"/>
</dbReference>
<evidence type="ECO:0000313" key="11">
    <source>
        <dbReference type="Proteomes" id="UP001595685"/>
    </source>
</evidence>
<feature type="transmembrane region" description="Helical" evidence="8">
    <location>
        <begin position="83"/>
        <end position="104"/>
    </location>
</feature>
<name>A0ABV7WEY6_9MICO</name>
<dbReference type="Proteomes" id="UP001595685">
    <property type="component" value="Unassembled WGS sequence"/>
</dbReference>
<keyword evidence="6 8" id="KW-1133">Transmembrane helix</keyword>
<dbReference type="RefSeq" id="WP_340291338.1">
    <property type="nucleotide sequence ID" value="NZ_JBBEOI010000037.1"/>
</dbReference>
<keyword evidence="3 10" id="KW-0328">Glycosyltransferase</keyword>
<comment type="caution">
    <text evidence="10">The sequence shown here is derived from an EMBL/GenBank/DDBJ whole genome shotgun (WGS) entry which is preliminary data.</text>
</comment>
<dbReference type="GO" id="GO:0016757">
    <property type="term" value="F:glycosyltransferase activity"/>
    <property type="evidence" value="ECO:0007669"/>
    <property type="project" value="UniProtKB-KW"/>
</dbReference>